<dbReference type="PANTHER" id="PTHR24321:SF8">
    <property type="entry name" value="ESTRADIOL 17-BETA-DEHYDROGENASE 8-RELATED"/>
    <property type="match status" value="1"/>
</dbReference>
<evidence type="ECO:0000313" key="3">
    <source>
        <dbReference type="EMBL" id="GCE44822.1"/>
    </source>
</evidence>
<dbReference type="PRINTS" id="PR00080">
    <property type="entry name" value="SDRFAMILY"/>
</dbReference>
<proteinExistence type="inferred from homology"/>
<accession>A0A402CM96</accession>
<gene>
    <name evidence="3" type="ORF">Rhow_000448</name>
</gene>
<dbReference type="Gene3D" id="3.40.50.720">
    <property type="entry name" value="NAD(P)-binding Rossmann-like Domain"/>
    <property type="match status" value="1"/>
</dbReference>
<dbReference type="AlphaFoldDB" id="A0A402CM96"/>
<keyword evidence="2" id="KW-0560">Oxidoreductase</keyword>
<dbReference type="SUPFAM" id="SSF51735">
    <property type="entry name" value="NAD(P)-binding Rossmann-fold domains"/>
    <property type="match status" value="1"/>
</dbReference>
<dbReference type="EMBL" id="BHYM01000110">
    <property type="protein sequence ID" value="GCE44822.1"/>
    <property type="molecule type" value="Genomic_DNA"/>
</dbReference>
<dbReference type="Pfam" id="PF13561">
    <property type="entry name" value="adh_short_C2"/>
    <property type="match status" value="1"/>
</dbReference>
<comment type="caution">
    <text evidence="3">The sequence shown here is derived from an EMBL/GenBank/DDBJ whole genome shotgun (WGS) entry which is preliminary data.</text>
</comment>
<dbReference type="FunFam" id="3.40.50.720:FF:000084">
    <property type="entry name" value="Short-chain dehydrogenase reductase"/>
    <property type="match status" value="1"/>
</dbReference>
<dbReference type="GO" id="GO:0016491">
    <property type="term" value="F:oxidoreductase activity"/>
    <property type="evidence" value="ECO:0007669"/>
    <property type="project" value="UniProtKB-KW"/>
</dbReference>
<name>A0A402CM96_RHOWR</name>
<dbReference type="PRINTS" id="PR00081">
    <property type="entry name" value="GDHRDH"/>
</dbReference>
<dbReference type="InterPro" id="IPR036291">
    <property type="entry name" value="NAD(P)-bd_dom_sf"/>
</dbReference>
<reference evidence="3 4" key="1">
    <citation type="submission" date="2018-11" db="EMBL/GenBank/DDBJ databases">
        <title>Microbial catabolism of amino acid.</title>
        <authorList>
            <person name="Hibi M."/>
            <person name="Ogawa J."/>
        </authorList>
    </citation>
    <scope>NUCLEOTIDE SEQUENCE [LARGE SCALE GENOMIC DNA]</scope>
    <source>
        <strain evidence="3 4">C31-06</strain>
    </source>
</reference>
<sequence length="216" mass="22549">MMIADLDESRGRELVGDITDSGAEADFVQASVLDADSIAASILAAETHFGRLDVVVNSAGVTTDGQPDDFERNIDMFLLGVWRGMNAGLDVLRRHGGGSVINIASIAGVTGSIGPAGYGPAKHGVVGATKDAALKYAKHGIRVNAVCPGYVETQMTERNRSTTAESDYLINQTLRVPMGRWGQPAEIGSVVAFLASDEASFITGQAIVVDGGLTAR</sequence>
<dbReference type="Proteomes" id="UP000287519">
    <property type="component" value="Unassembled WGS sequence"/>
</dbReference>
<organism evidence="3 4">
    <name type="scientific">Rhodococcus wratislaviensis</name>
    <name type="common">Tsukamurella wratislaviensis</name>
    <dbReference type="NCBI Taxonomy" id="44752"/>
    <lineage>
        <taxon>Bacteria</taxon>
        <taxon>Bacillati</taxon>
        <taxon>Actinomycetota</taxon>
        <taxon>Actinomycetes</taxon>
        <taxon>Mycobacteriales</taxon>
        <taxon>Nocardiaceae</taxon>
        <taxon>Rhodococcus</taxon>
    </lineage>
</organism>
<protein>
    <submittedName>
        <fullName evidence="3">3-oxoacyl-[acyl-carrier protein] reductase</fullName>
    </submittedName>
</protein>
<comment type="similarity">
    <text evidence="1">Belongs to the short-chain dehydrogenases/reductases (SDR) family.</text>
</comment>
<dbReference type="InterPro" id="IPR002347">
    <property type="entry name" value="SDR_fam"/>
</dbReference>
<evidence type="ECO:0000256" key="2">
    <source>
        <dbReference type="ARBA" id="ARBA00023002"/>
    </source>
</evidence>
<dbReference type="PANTHER" id="PTHR24321">
    <property type="entry name" value="DEHYDROGENASES, SHORT CHAIN"/>
    <property type="match status" value="1"/>
</dbReference>
<evidence type="ECO:0000256" key="1">
    <source>
        <dbReference type="ARBA" id="ARBA00006484"/>
    </source>
</evidence>
<evidence type="ECO:0000313" key="4">
    <source>
        <dbReference type="Proteomes" id="UP000287519"/>
    </source>
</evidence>
<keyword evidence="4" id="KW-1185">Reference proteome</keyword>